<feature type="region of interest" description="Disordered" evidence="1">
    <location>
        <begin position="1"/>
        <end position="105"/>
    </location>
</feature>
<organism evidence="2 3">
    <name type="scientific">Pleurodeles waltl</name>
    <name type="common">Iberian ribbed newt</name>
    <dbReference type="NCBI Taxonomy" id="8319"/>
    <lineage>
        <taxon>Eukaryota</taxon>
        <taxon>Metazoa</taxon>
        <taxon>Chordata</taxon>
        <taxon>Craniata</taxon>
        <taxon>Vertebrata</taxon>
        <taxon>Euteleostomi</taxon>
        <taxon>Amphibia</taxon>
        <taxon>Batrachia</taxon>
        <taxon>Caudata</taxon>
        <taxon>Salamandroidea</taxon>
        <taxon>Salamandridae</taxon>
        <taxon>Pleurodelinae</taxon>
        <taxon>Pleurodeles</taxon>
    </lineage>
</organism>
<evidence type="ECO:0000256" key="1">
    <source>
        <dbReference type="SAM" id="MobiDB-lite"/>
    </source>
</evidence>
<dbReference type="AlphaFoldDB" id="A0AAV7LYK2"/>
<sequence length="247" mass="26904">MARMTQATVTATDHEYSALPSTSTQALSFLPQDDASDDSHSPHSDSNNDTWCSQKRRRHSPDDMQNPSPSGEGPDPNPTLNFDSDTIIHPRSVGQDPPAPGAEYEQTQLRKTLEKEVRNHLRSECPCPDIPGKVALMPELDPNLATFIKPSAKDPKKGIDRYWKSCQGKALDPAGPLCKNLELAVGAEESGSPIDPEILAGWAQRALCMLRNSNSAVSIERRHSILLLIDPKLADQANAEPGPLARS</sequence>
<evidence type="ECO:0000313" key="2">
    <source>
        <dbReference type="EMBL" id="KAJ1096630.1"/>
    </source>
</evidence>
<dbReference type="Proteomes" id="UP001066276">
    <property type="component" value="Chromosome 10"/>
</dbReference>
<feature type="compositionally biased region" description="Polar residues" evidence="1">
    <location>
        <begin position="1"/>
        <end position="11"/>
    </location>
</feature>
<proteinExistence type="predicted"/>
<comment type="caution">
    <text evidence="2">The sequence shown here is derived from an EMBL/GenBank/DDBJ whole genome shotgun (WGS) entry which is preliminary data.</text>
</comment>
<accession>A0AAV7LYK2</accession>
<reference evidence="2" key="1">
    <citation type="journal article" date="2022" name="bioRxiv">
        <title>Sequencing and chromosome-scale assembly of the giantPleurodeles waltlgenome.</title>
        <authorList>
            <person name="Brown T."/>
            <person name="Elewa A."/>
            <person name="Iarovenko S."/>
            <person name="Subramanian E."/>
            <person name="Araus A.J."/>
            <person name="Petzold A."/>
            <person name="Susuki M."/>
            <person name="Suzuki K.-i.T."/>
            <person name="Hayashi T."/>
            <person name="Toyoda A."/>
            <person name="Oliveira C."/>
            <person name="Osipova E."/>
            <person name="Leigh N.D."/>
            <person name="Simon A."/>
            <person name="Yun M.H."/>
        </authorList>
    </citation>
    <scope>NUCLEOTIDE SEQUENCE</scope>
    <source>
        <strain evidence="2">20211129_DDA</strain>
        <tissue evidence="2">Liver</tissue>
    </source>
</reference>
<evidence type="ECO:0000313" key="3">
    <source>
        <dbReference type="Proteomes" id="UP001066276"/>
    </source>
</evidence>
<gene>
    <name evidence="2" type="ORF">NDU88_001765</name>
</gene>
<name>A0AAV7LYK2_PLEWA</name>
<dbReference type="EMBL" id="JANPWB010000014">
    <property type="protein sequence ID" value="KAJ1096630.1"/>
    <property type="molecule type" value="Genomic_DNA"/>
</dbReference>
<protein>
    <submittedName>
        <fullName evidence="2">Uncharacterized protein</fullName>
    </submittedName>
</protein>
<keyword evidence="3" id="KW-1185">Reference proteome</keyword>